<reference evidence="1" key="1">
    <citation type="submission" date="2021-03" db="EMBL/GenBank/DDBJ databases">
        <authorList>
            <consortium name="DOE Joint Genome Institute"/>
            <person name="Ahrendt S."/>
            <person name="Looney B.P."/>
            <person name="Miyauchi S."/>
            <person name="Morin E."/>
            <person name="Drula E."/>
            <person name="Courty P.E."/>
            <person name="Chicoki N."/>
            <person name="Fauchery L."/>
            <person name="Kohler A."/>
            <person name="Kuo A."/>
            <person name="Labutti K."/>
            <person name="Pangilinan J."/>
            <person name="Lipzen A."/>
            <person name="Riley R."/>
            <person name="Andreopoulos W."/>
            <person name="He G."/>
            <person name="Johnson J."/>
            <person name="Barry K.W."/>
            <person name="Grigoriev I.V."/>
            <person name="Nagy L."/>
            <person name="Hibbett D."/>
            <person name="Henrissat B."/>
            <person name="Matheny P.B."/>
            <person name="Labbe J."/>
            <person name="Martin F."/>
        </authorList>
    </citation>
    <scope>NUCLEOTIDE SEQUENCE</scope>
    <source>
        <strain evidence="1">HHB10654</strain>
    </source>
</reference>
<comment type="caution">
    <text evidence="1">The sequence shown here is derived from an EMBL/GenBank/DDBJ whole genome shotgun (WGS) entry which is preliminary data.</text>
</comment>
<dbReference type="Proteomes" id="UP000814140">
    <property type="component" value="Unassembled WGS sequence"/>
</dbReference>
<name>A0ACB8TAP4_9AGAM</name>
<organism evidence="1 2">
    <name type="scientific">Artomyces pyxidatus</name>
    <dbReference type="NCBI Taxonomy" id="48021"/>
    <lineage>
        <taxon>Eukaryota</taxon>
        <taxon>Fungi</taxon>
        <taxon>Dikarya</taxon>
        <taxon>Basidiomycota</taxon>
        <taxon>Agaricomycotina</taxon>
        <taxon>Agaricomycetes</taxon>
        <taxon>Russulales</taxon>
        <taxon>Auriscalpiaceae</taxon>
        <taxon>Artomyces</taxon>
    </lineage>
</organism>
<evidence type="ECO:0000313" key="1">
    <source>
        <dbReference type="EMBL" id="KAI0065231.1"/>
    </source>
</evidence>
<gene>
    <name evidence="1" type="ORF">BV25DRAFT_1822377</name>
</gene>
<dbReference type="EMBL" id="MU277196">
    <property type="protein sequence ID" value="KAI0065231.1"/>
    <property type="molecule type" value="Genomic_DNA"/>
</dbReference>
<proteinExistence type="predicted"/>
<evidence type="ECO:0000313" key="2">
    <source>
        <dbReference type="Proteomes" id="UP000814140"/>
    </source>
</evidence>
<accession>A0ACB8TAP4</accession>
<protein>
    <submittedName>
        <fullName evidence="1">Uncharacterized protein</fullName>
    </submittedName>
</protein>
<keyword evidence="2" id="KW-1185">Reference proteome</keyword>
<sequence length="196" mass="21985">MFAPTRRILNAFLPYTLNLKPHASRVSIQSAIPVERMKDPKRGGQNLSERAQRLERMLREKEAFSQDVYHTSSPFATTSIPTRPWTSAPQTVTTFRGLVIPEKPREPEADECCMSGCAVCVYDLYEESLSAYTSSLKTVQASLTAMDIPTSEWPESIRPLKEQPRSRQSSNSVSLSAFEQMERALKAKREVAANAS</sequence>
<reference evidence="1" key="2">
    <citation type="journal article" date="2022" name="New Phytol.">
        <title>Evolutionary transition to the ectomycorrhizal habit in the genomes of a hyperdiverse lineage of mushroom-forming fungi.</title>
        <authorList>
            <person name="Looney B."/>
            <person name="Miyauchi S."/>
            <person name="Morin E."/>
            <person name="Drula E."/>
            <person name="Courty P.E."/>
            <person name="Kohler A."/>
            <person name="Kuo A."/>
            <person name="LaButti K."/>
            <person name="Pangilinan J."/>
            <person name="Lipzen A."/>
            <person name="Riley R."/>
            <person name="Andreopoulos W."/>
            <person name="He G."/>
            <person name="Johnson J."/>
            <person name="Nolan M."/>
            <person name="Tritt A."/>
            <person name="Barry K.W."/>
            <person name="Grigoriev I.V."/>
            <person name="Nagy L.G."/>
            <person name="Hibbett D."/>
            <person name="Henrissat B."/>
            <person name="Matheny P.B."/>
            <person name="Labbe J."/>
            <person name="Martin F.M."/>
        </authorList>
    </citation>
    <scope>NUCLEOTIDE SEQUENCE</scope>
    <source>
        <strain evidence="1">HHB10654</strain>
    </source>
</reference>